<dbReference type="InterPro" id="IPR014729">
    <property type="entry name" value="Rossmann-like_a/b/a_fold"/>
</dbReference>
<dbReference type="GO" id="GO:0032447">
    <property type="term" value="P:protein urmylation"/>
    <property type="evidence" value="ECO:0007669"/>
    <property type="project" value="UniProtKB-UniRule"/>
</dbReference>
<dbReference type="SUPFAM" id="SSF52402">
    <property type="entry name" value="Adenine nucleotide alpha hydrolases-like"/>
    <property type="match status" value="1"/>
</dbReference>
<protein>
    <recommendedName>
        <fullName evidence="3">Cytoplasmic tRNA 2-thiolation protein 2</fullName>
    </recommendedName>
</protein>
<dbReference type="EMBL" id="JACVVK020000009">
    <property type="protein sequence ID" value="KAK7505766.1"/>
    <property type="molecule type" value="Genomic_DNA"/>
</dbReference>
<dbReference type="GO" id="GO:0005737">
    <property type="term" value="C:cytoplasm"/>
    <property type="evidence" value="ECO:0007669"/>
    <property type="project" value="UniProtKB-SubCell"/>
</dbReference>
<accession>A0ABD0M206</accession>
<comment type="pathway">
    <text evidence="3">tRNA modification; 5-methoxycarbonylmethyl-2-thiouridine-tRNA biosynthesis.</text>
</comment>
<comment type="caution">
    <text evidence="4">The sequence shown here is derived from an EMBL/GenBank/DDBJ whole genome shotgun (WGS) entry which is preliminary data.</text>
</comment>
<keyword evidence="1 3" id="KW-0963">Cytoplasm</keyword>
<comment type="function">
    <text evidence="3">Plays a central role in 2-thiolation of mcm(5)S(2)U at tRNA wobble positions of tRNA(Lys), tRNA(Glu) and tRNA(Gln). May act by forming a heterodimer with NCS6/CTU1 that ligates sulfur from thiocarboxylated URM1 onto the uridine of tRNAs at wobble position.</text>
</comment>
<dbReference type="InterPro" id="IPR019407">
    <property type="entry name" value="CTU2"/>
</dbReference>
<dbReference type="Pfam" id="PF10288">
    <property type="entry name" value="CTU2"/>
    <property type="match status" value="1"/>
</dbReference>
<evidence type="ECO:0000256" key="2">
    <source>
        <dbReference type="ARBA" id="ARBA00022694"/>
    </source>
</evidence>
<dbReference type="PANTHER" id="PTHR20882:SF14">
    <property type="entry name" value="CYTOPLASMIC TRNA 2-THIOLATION PROTEIN 2"/>
    <property type="match status" value="1"/>
</dbReference>
<comment type="subcellular location">
    <subcellularLocation>
        <location evidence="3">Cytoplasm</location>
    </subcellularLocation>
</comment>
<evidence type="ECO:0000256" key="3">
    <source>
        <dbReference type="HAMAP-Rule" id="MF_03054"/>
    </source>
</evidence>
<keyword evidence="5" id="KW-1185">Reference proteome</keyword>
<name>A0ABD0M206_9CAEN</name>
<dbReference type="Proteomes" id="UP001519460">
    <property type="component" value="Unassembled WGS sequence"/>
</dbReference>
<dbReference type="GO" id="GO:0034227">
    <property type="term" value="P:tRNA thio-modification"/>
    <property type="evidence" value="ECO:0007669"/>
    <property type="project" value="UniProtKB-UniRule"/>
</dbReference>
<dbReference type="AlphaFoldDB" id="A0ABD0M206"/>
<evidence type="ECO:0000313" key="5">
    <source>
        <dbReference type="Proteomes" id="UP001519460"/>
    </source>
</evidence>
<dbReference type="HAMAP" id="MF_03054">
    <property type="entry name" value="CTU2"/>
    <property type="match status" value="1"/>
</dbReference>
<organism evidence="4 5">
    <name type="scientific">Batillaria attramentaria</name>
    <dbReference type="NCBI Taxonomy" id="370345"/>
    <lineage>
        <taxon>Eukaryota</taxon>
        <taxon>Metazoa</taxon>
        <taxon>Spiralia</taxon>
        <taxon>Lophotrochozoa</taxon>
        <taxon>Mollusca</taxon>
        <taxon>Gastropoda</taxon>
        <taxon>Caenogastropoda</taxon>
        <taxon>Sorbeoconcha</taxon>
        <taxon>Cerithioidea</taxon>
        <taxon>Batillariidae</taxon>
        <taxon>Batillaria</taxon>
    </lineage>
</organism>
<proteinExistence type="inferred from homology"/>
<gene>
    <name evidence="4" type="ORF">BaRGS_00003037</name>
</gene>
<reference evidence="4 5" key="1">
    <citation type="journal article" date="2023" name="Sci. Data">
        <title>Genome assembly of the Korean intertidal mud-creeper Batillaria attramentaria.</title>
        <authorList>
            <person name="Patra A.K."/>
            <person name="Ho P.T."/>
            <person name="Jun S."/>
            <person name="Lee S.J."/>
            <person name="Kim Y."/>
            <person name="Won Y.J."/>
        </authorList>
    </citation>
    <scope>NUCLEOTIDE SEQUENCE [LARGE SCALE GENOMIC DNA]</scope>
    <source>
        <strain evidence="4">Wonlab-2016</strain>
    </source>
</reference>
<dbReference type="GO" id="GO:0002098">
    <property type="term" value="P:tRNA wobble uridine modification"/>
    <property type="evidence" value="ECO:0007669"/>
    <property type="project" value="UniProtKB-UniRule"/>
</dbReference>
<dbReference type="Gene3D" id="3.40.50.620">
    <property type="entry name" value="HUPs"/>
    <property type="match status" value="1"/>
</dbReference>
<evidence type="ECO:0000256" key="1">
    <source>
        <dbReference type="ARBA" id="ARBA00022490"/>
    </source>
</evidence>
<evidence type="ECO:0000313" key="4">
    <source>
        <dbReference type="EMBL" id="KAK7505766.1"/>
    </source>
</evidence>
<comment type="similarity">
    <text evidence="3">Belongs to the CTU2/NCS2 family.</text>
</comment>
<sequence>MCSIQDGELEDIISKQSVTAGRECVKCQGTAVLVTRINDAFCKSCFQVYVVHKFRASIGKSKLIRDGEHVLVAFSGGASSSALLHLIEEGRSPRAHRKLRFTATVIYVDETGILKWSAAEREEKELNLEKSDFSDMSDVSPICWDVTSGTGESEFQARTASTERLQQLFAALPSDSAREEFLRVAKTRLLLAVARQRGFDKILVGDCSTRLSVRILTDMAQGRGSQVALDTSIGDKRYGDVMVIRPLRDLNSKEVALYNVLNQVETVFIPALTTKTAAGSSIDRLTETFITGLQADFPSTVPNIVRTSEKLGQAELNTSVGCCAFCQSPLDTDVGEASALHAVQVSEHLSQTAGAGQVSATAGGGACSGSGGDGDCQQGHIHHRQVMHSQIAEFLLEKNVDT</sequence>
<dbReference type="PANTHER" id="PTHR20882">
    <property type="entry name" value="CYTOPLASMIC TRNA 2-THIOLATION PROTEIN 2"/>
    <property type="match status" value="1"/>
</dbReference>
<keyword evidence="2 3" id="KW-0819">tRNA processing</keyword>
<dbReference type="GO" id="GO:0016779">
    <property type="term" value="F:nucleotidyltransferase activity"/>
    <property type="evidence" value="ECO:0007669"/>
    <property type="project" value="UniProtKB-UniRule"/>
</dbReference>